<dbReference type="Pfam" id="PF18967">
    <property type="entry name" value="PycTM"/>
    <property type="match status" value="1"/>
</dbReference>
<keyword evidence="6" id="KW-0051">Antiviral defense</keyword>
<evidence type="ECO:0000256" key="4">
    <source>
        <dbReference type="ARBA" id="ARBA00022741"/>
    </source>
</evidence>
<evidence type="ECO:0000256" key="3">
    <source>
        <dbReference type="ARBA" id="ARBA00022692"/>
    </source>
</evidence>
<evidence type="ECO:0000256" key="8">
    <source>
        <dbReference type="SAM" id="Phobius"/>
    </source>
</evidence>
<evidence type="ECO:0000256" key="2">
    <source>
        <dbReference type="ARBA" id="ARBA00022475"/>
    </source>
</evidence>
<organism evidence="10 11">
    <name type="scientific">Kitasatospora putterlickiae</name>
    <dbReference type="NCBI Taxonomy" id="221725"/>
    <lineage>
        <taxon>Bacteria</taxon>
        <taxon>Bacillati</taxon>
        <taxon>Actinomycetota</taxon>
        <taxon>Actinomycetes</taxon>
        <taxon>Kitasatosporales</taxon>
        <taxon>Streptomycetaceae</taxon>
        <taxon>Kitasatospora</taxon>
    </lineage>
</organism>
<gene>
    <name evidence="10" type="ORF">GCM10009639_57260</name>
</gene>
<evidence type="ECO:0000259" key="9">
    <source>
        <dbReference type="Pfam" id="PF18967"/>
    </source>
</evidence>
<keyword evidence="5 8" id="KW-1133">Transmembrane helix</keyword>
<dbReference type="Proteomes" id="UP001499863">
    <property type="component" value="Unassembled WGS sequence"/>
</dbReference>
<feature type="transmembrane region" description="Helical" evidence="8">
    <location>
        <begin position="66"/>
        <end position="89"/>
    </location>
</feature>
<keyword evidence="3 8" id="KW-0812">Transmembrane</keyword>
<keyword evidence="2" id="KW-1003">Cell membrane</keyword>
<dbReference type="RefSeq" id="WP_344342484.1">
    <property type="nucleotide sequence ID" value="NZ_BAAAKJ010000330.1"/>
</dbReference>
<protein>
    <recommendedName>
        <fullName evidence="9">Pycsar effector protein domain-containing protein</fullName>
    </recommendedName>
</protein>
<evidence type="ECO:0000256" key="5">
    <source>
        <dbReference type="ARBA" id="ARBA00022989"/>
    </source>
</evidence>
<keyword evidence="7 8" id="KW-0472">Membrane</keyword>
<evidence type="ECO:0000313" key="10">
    <source>
        <dbReference type="EMBL" id="GAA1407919.1"/>
    </source>
</evidence>
<dbReference type="EMBL" id="BAAAKJ010000330">
    <property type="protein sequence ID" value="GAA1407919.1"/>
    <property type="molecule type" value="Genomic_DNA"/>
</dbReference>
<feature type="transmembrane region" description="Helical" evidence="8">
    <location>
        <begin position="149"/>
        <end position="171"/>
    </location>
</feature>
<evidence type="ECO:0000313" key="11">
    <source>
        <dbReference type="Proteomes" id="UP001499863"/>
    </source>
</evidence>
<name>A0ABN1YEL0_9ACTN</name>
<comment type="caution">
    <text evidence="10">The sequence shown here is derived from an EMBL/GenBank/DDBJ whole genome shotgun (WGS) entry which is preliminary data.</text>
</comment>
<keyword evidence="4" id="KW-0547">Nucleotide-binding</keyword>
<feature type="transmembrane region" description="Helical" evidence="8">
    <location>
        <begin position="34"/>
        <end position="54"/>
    </location>
</feature>
<reference evidence="10 11" key="1">
    <citation type="journal article" date="2019" name="Int. J. Syst. Evol. Microbiol.">
        <title>The Global Catalogue of Microorganisms (GCM) 10K type strain sequencing project: providing services to taxonomists for standard genome sequencing and annotation.</title>
        <authorList>
            <consortium name="The Broad Institute Genomics Platform"/>
            <consortium name="The Broad Institute Genome Sequencing Center for Infectious Disease"/>
            <person name="Wu L."/>
            <person name="Ma J."/>
        </authorList>
    </citation>
    <scope>NUCLEOTIDE SEQUENCE [LARGE SCALE GENOMIC DNA]</scope>
    <source>
        <strain evidence="10 11">JCM 12393</strain>
    </source>
</reference>
<evidence type="ECO:0000256" key="6">
    <source>
        <dbReference type="ARBA" id="ARBA00023118"/>
    </source>
</evidence>
<accession>A0ABN1YEL0</accession>
<feature type="domain" description="Pycsar effector protein" evidence="9">
    <location>
        <begin position="18"/>
        <end position="170"/>
    </location>
</feature>
<comment type="subcellular location">
    <subcellularLocation>
        <location evidence="1">Cell membrane</location>
    </subcellularLocation>
</comment>
<dbReference type="InterPro" id="IPR043760">
    <property type="entry name" value="PycTM_dom"/>
</dbReference>
<proteinExistence type="predicted"/>
<sequence>MSVPHAPDPAPLPTRGQALLAELRTEIARADSKAAVLVAAVGVIGGVLGGLFSSGDPAPEQFSGTARTLLSVGGLGIAVSLLSLLFAVLPRYQRSLWRPGRPLGYFADIRRAAEQGLLTDALADTEELADEAIRTALAENSRIAARKHAWIRIGILAFGIGLLPLVTALFMG</sequence>
<evidence type="ECO:0000256" key="1">
    <source>
        <dbReference type="ARBA" id="ARBA00004236"/>
    </source>
</evidence>
<evidence type="ECO:0000256" key="7">
    <source>
        <dbReference type="ARBA" id="ARBA00023136"/>
    </source>
</evidence>
<keyword evidence="11" id="KW-1185">Reference proteome</keyword>